<dbReference type="AlphaFoldDB" id="A0A317Y0F4"/>
<feature type="compositionally biased region" description="Basic residues" evidence="1">
    <location>
        <begin position="77"/>
        <end position="89"/>
    </location>
</feature>
<evidence type="ECO:0000256" key="1">
    <source>
        <dbReference type="SAM" id="MobiDB-lite"/>
    </source>
</evidence>
<dbReference type="Proteomes" id="UP000246740">
    <property type="component" value="Unassembled WGS sequence"/>
</dbReference>
<feature type="compositionally biased region" description="Low complexity" evidence="1">
    <location>
        <begin position="656"/>
        <end position="669"/>
    </location>
</feature>
<feature type="region of interest" description="Disordered" evidence="1">
    <location>
        <begin position="504"/>
        <end position="720"/>
    </location>
</feature>
<feature type="region of interest" description="Disordered" evidence="1">
    <location>
        <begin position="966"/>
        <end position="1023"/>
    </location>
</feature>
<dbReference type="OrthoDB" id="3346927at2759"/>
<feature type="region of interest" description="Disordered" evidence="1">
    <location>
        <begin position="762"/>
        <end position="781"/>
    </location>
</feature>
<feature type="compositionally biased region" description="Basic and acidic residues" evidence="1">
    <location>
        <begin position="680"/>
        <end position="689"/>
    </location>
</feature>
<feature type="compositionally biased region" description="Polar residues" evidence="1">
    <location>
        <begin position="40"/>
        <end position="54"/>
    </location>
</feature>
<protein>
    <submittedName>
        <fullName evidence="2">Uncharacterized protein</fullName>
    </submittedName>
</protein>
<feature type="compositionally biased region" description="Polar residues" evidence="1">
    <location>
        <begin position="690"/>
        <end position="700"/>
    </location>
</feature>
<feature type="compositionally biased region" description="Low complexity" evidence="1">
    <location>
        <begin position="967"/>
        <end position="983"/>
    </location>
</feature>
<keyword evidence="3" id="KW-1185">Reference proteome</keyword>
<proteinExistence type="predicted"/>
<reference evidence="2 3" key="1">
    <citation type="journal article" date="2018" name="Mol. Biol. Evol.">
        <title>Broad Genomic Sampling Reveals a Smut Pathogenic Ancestry of the Fungal Clade Ustilaginomycotina.</title>
        <authorList>
            <person name="Kijpornyongpan T."/>
            <person name="Mondo S.J."/>
            <person name="Barry K."/>
            <person name="Sandor L."/>
            <person name="Lee J."/>
            <person name="Lipzen A."/>
            <person name="Pangilinan J."/>
            <person name="LaButti K."/>
            <person name="Hainaut M."/>
            <person name="Henrissat B."/>
            <person name="Grigoriev I.V."/>
            <person name="Spatafora J.W."/>
            <person name="Aime M.C."/>
        </authorList>
    </citation>
    <scope>NUCLEOTIDE SEQUENCE [LARGE SCALE GENOMIC DNA]</scope>
    <source>
        <strain evidence="2 3">MCA 3645</strain>
    </source>
</reference>
<feature type="region of interest" description="Disordered" evidence="1">
    <location>
        <begin position="1"/>
        <end position="23"/>
    </location>
</feature>
<evidence type="ECO:0000313" key="2">
    <source>
        <dbReference type="EMBL" id="PWZ03543.1"/>
    </source>
</evidence>
<dbReference type="EMBL" id="KZ819188">
    <property type="protein sequence ID" value="PWZ03543.1"/>
    <property type="molecule type" value="Genomic_DNA"/>
</dbReference>
<feature type="region of interest" description="Disordered" evidence="1">
    <location>
        <begin position="246"/>
        <end position="295"/>
    </location>
</feature>
<feature type="compositionally biased region" description="Basic residues" evidence="1">
    <location>
        <begin position="623"/>
        <end position="634"/>
    </location>
</feature>
<gene>
    <name evidence="2" type="ORF">BCV70DRAFT_19105</name>
</gene>
<evidence type="ECO:0000313" key="3">
    <source>
        <dbReference type="Proteomes" id="UP000246740"/>
    </source>
</evidence>
<feature type="region of interest" description="Disordered" evidence="1">
    <location>
        <begin position="36"/>
        <end position="93"/>
    </location>
</feature>
<feature type="compositionally biased region" description="Low complexity" evidence="1">
    <location>
        <begin position="998"/>
        <end position="1009"/>
    </location>
</feature>
<name>A0A317Y0F4_9BASI</name>
<feature type="compositionally biased region" description="Low complexity" evidence="1">
    <location>
        <begin position="605"/>
        <end position="618"/>
    </location>
</feature>
<dbReference type="InParanoid" id="A0A317Y0F4"/>
<sequence>MPLDRLGRSNPSAVSSPPRDSSSFLATLNTALALSSTPTQASTSNVASNRSGSALATPAPPGSFSPARHGSSSSTTRARRQSASHHRHHSAESIRLDLDGLDLGGNSSNSLDPFDEGLVDPFARARHFRSQSGAGTMSVHTDLRQWSAAAAPADRMTETDPSSSVDKGLNFGEDSFSAHLRAECCDYREILSSNAALNAAVDDHAKLHAHGDHLGTTGVTPLNCKADHGQVLGAFASLGMQSETEASFTKYRRQSARRSVTKESTESSDAPLTPRDWNNSPTWLRDEADRNSAAPRSPTRWAYLGVEPGNALESLDTLSVEDMGFHSLDMGSFKDWEGFKLSAEILCPVHGHLKLQWSIAQTTRRSKKWVIVPNEMLACGAKLPLSTEEQSMRSMVVGERSLWTNLGQIHQPQLRPRTFSGRAGFEIRSLRAGNDSNMASPVYLANPSTHRTLHSFRTGIDTPLTTVCGSIVEPRDLTSDNTFDAPSQPIYPILRRSRSRPYLRTEHVPLRRSRSKPYLRYSVKQQSSLPGSRGSAAPEFAPSLPGDPLIHSLPGESWPSARSPHSDSLSSLGSNTSSSERDSDLSSGGQLALVNSRDSTLGNPSLASFNAGSAGSSADPTKTKGRSAMRRFRPIRPPANDNGRDLRPAESSGELSPRSFSRPFASPGSETASSVSGRRSQREPSDNESRTATSPTTLAMSASSGSSSSKPAKRKGLQRALQKKDKMLNSWFKKKPVVAASLPAFAGTPSVGQLVFSPPSLHSPRWRASGPPSTSPNPALGGFSTPLTENALEQLERAMRRPGSPESTIMGSRRGSEALTQKTVEPTYVADPTDQIHDRLLSLRAGDLASLSRTEVERSSPANASRAAITTTLAEIYGWDSGVVAGKTIPRSSALTPQPSFVTQTGTSARLFQDLDEEQALLGLDSVPPEAMTMLIPLPLLGRKRAAEAVRYMRVNFVPFRRTETASTSGMSIGSSTVSSSISETPKLERDESMGATSSSSQRDLVSSSAKAGESNWKRKLGLSSSSSRASHIPVTTTAALASGPQPVKMFELPSPVSPTASPLESFRVTAVVLDAPWTPAGAKLDPRIPEAGAFPTVLGYCNGLKSLEMINEGWVALQLGGHIEPINEDGSPLDGPNPLQGVSDMIIAAATAVMDI</sequence>
<organism evidence="2 3">
    <name type="scientific">Testicularia cyperi</name>
    <dbReference type="NCBI Taxonomy" id="1882483"/>
    <lineage>
        <taxon>Eukaryota</taxon>
        <taxon>Fungi</taxon>
        <taxon>Dikarya</taxon>
        <taxon>Basidiomycota</taxon>
        <taxon>Ustilaginomycotina</taxon>
        <taxon>Ustilaginomycetes</taxon>
        <taxon>Ustilaginales</taxon>
        <taxon>Anthracoideaceae</taxon>
        <taxon>Testicularia</taxon>
    </lineage>
</organism>
<accession>A0A317Y0F4</accession>
<feature type="compositionally biased region" description="Low complexity" evidence="1">
    <location>
        <begin position="560"/>
        <end position="578"/>
    </location>
</feature>
<feature type="compositionally biased region" description="Low complexity" evidence="1">
    <location>
        <begin position="11"/>
        <end position="23"/>
    </location>
</feature>